<feature type="transmembrane region" description="Helical" evidence="1">
    <location>
        <begin position="23"/>
        <end position="45"/>
    </location>
</feature>
<dbReference type="AlphaFoldDB" id="A0A1A8XSP5"/>
<name>A0A1A8XSP5_9RHOO</name>
<evidence type="ECO:0000313" key="2">
    <source>
        <dbReference type="EMBL" id="SBT07736.1"/>
    </source>
</evidence>
<accession>A0A1A8XSP5</accession>
<dbReference type="Pfam" id="PF07963">
    <property type="entry name" value="N_methyl"/>
    <property type="match status" value="1"/>
</dbReference>
<dbReference type="InterPro" id="IPR012902">
    <property type="entry name" value="N_methyl_site"/>
</dbReference>
<evidence type="ECO:0000313" key="3">
    <source>
        <dbReference type="Proteomes" id="UP000199600"/>
    </source>
</evidence>
<keyword evidence="1" id="KW-0812">Transmembrane</keyword>
<sequence>MPKFAMPLIPALAKERPVASSSSGFTLVELAIVLIIVGLLLSSLVSPLTAQIDQRNYNETEQQITEIREALIGFAVTNGRLPRPATSVSDGAENPAACADDAACTGFIPWTTLGIKRTDAWNKMVRYSVSPAYANATFSLTTQGSKKIQTRDNAGAISYLIGSAAACSASSPCSPAVVYSAGKNNWGVTEDGTALADASTTNADEDANETATTLFFSRNQSTVPTGGEFDDIVTWIPPYVLMNRMVSAGKLP</sequence>
<keyword evidence="3" id="KW-1185">Reference proteome</keyword>
<dbReference type="RefSeq" id="WP_186410988.1">
    <property type="nucleotide sequence ID" value="NZ_FLQY01000148.1"/>
</dbReference>
<dbReference type="Gene3D" id="3.30.700.10">
    <property type="entry name" value="Glycoprotein, Type 4 Pilin"/>
    <property type="match status" value="1"/>
</dbReference>
<dbReference type="Proteomes" id="UP000199600">
    <property type="component" value="Unassembled WGS sequence"/>
</dbReference>
<dbReference type="PROSITE" id="PS00409">
    <property type="entry name" value="PROKAR_NTER_METHYL"/>
    <property type="match status" value="1"/>
</dbReference>
<proteinExistence type="predicted"/>
<keyword evidence="1" id="KW-1133">Transmembrane helix</keyword>
<gene>
    <name evidence="2" type="ORF">PROAA_2310012</name>
</gene>
<organism evidence="2 3">
    <name type="scientific">Candidatus Propionivibrio aalborgensis</name>
    <dbReference type="NCBI Taxonomy" id="1860101"/>
    <lineage>
        <taxon>Bacteria</taxon>
        <taxon>Pseudomonadati</taxon>
        <taxon>Pseudomonadota</taxon>
        <taxon>Betaproteobacteria</taxon>
        <taxon>Rhodocyclales</taxon>
        <taxon>Rhodocyclaceae</taxon>
        <taxon>Propionivibrio</taxon>
    </lineage>
</organism>
<protein>
    <submittedName>
        <fullName evidence="2">Prepilin-type N-terminal cleavage/methylation domain protein</fullName>
    </submittedName>
</protein>
<dbReference type="NCBIfam" id="TIGR02532">
    <property type="entry name" value="IV_pilin_GFxxxE"/>
    <property type="match status" value="1"/>
</dbReference>
<dbReference type="SUPFAM" id="SSF54523">
    <property type="entry name" value="Pili subunits"/>
    <property type="match status" value="1"/>
</dbReference>
<dbReference type="InterPro" id="IPR045584">
    <property type="entry name" value="Pilin-like"/>
</dbReference>
<keyword evidence="1" id="KW-0472">Membrane</keyword>
<dbReference type="EMBL" id="FLQY01000148">
    <property type="protein sequence ID" value="SBT07736.1"/>
    <property type="molecule type" value="Genomic_DNA"/>
</dbReference>
<reference evidence="2 3" key="1">
    <citation type="submission" date="2016-06" db="EMBL/GenBank/DDBJ databases">
        <authorList>
            <person name="Kjaerup R.B."/>
            <person name="Dalgaard T.S."/>
            <person name="Juul-Madsen H.R."/>
        </authorList>
    </citation>
    <scope>NUCLEOTIDE SEQUENCE [LARGE SCALE GENOMIC DNA]</scope>
    <source>
        <strain evidence="2">2</strain>
    </source>
</reference>
<evidence type="ECO:0000256" key="1">
    <source>
        <dbReference type="SAM" id="Phobius"/>
    </source>
</evidence>